<dbReference type="AlphaFoldDB" id="A0AA88GW56"/>
<dbReference type="RefSeq" id="XP_044553939.1">
    <property type="nucleotide sequence ID" value="XM_044689417.1"/>
</dbReference>
<comment type="caution">
    <text evidence="3">The sequence shown here is derived from an EMBL/GenBank/DDBJ whole genome shotgun (WGS) entry which is preliminary data.</text>
</comment>
<accession>A0AA88GW56</accession>
<dbReference type="InterPro" id="IPR043472">
    <property type="entry name" value="Macro_dom-like"/>
</dbReference>
<dbReference type="GeneID" id="68105983"/>
<dbReference type="Proteomes" id="UP000816034">
    <property type="component" value="Unassembled WGS sequence"/>
</dbReference>
<dbReference type="PANTHER" id="PTHR35596">
    <property type="entry name" value="DUF2263 DOMAIN-CONTAINING PROTEIN"/>
    <property type="match status" value="1"/>
</dbReference>
<organism evidence="3 4">
    <name type="scientific">Naegleria lovaniensis</name>
    <name type="common">Amoeba</name>
    <dbReference type="NCBI Taxonomy" id="51637"/>
    <lineage>
        <taxon>Eukaryota</taxon>
        <taxon>Discoba</taxon>
        <taxon>Heterolobosea</taxon>
        <taxon>Tetramitia</taxon>
        <taxon>Eutetramitia</taxon>
        <taxon>Vahlkampfiidae</taxon>
        <taxon>Naegleria</taxon>
    </lineage>
</organism>
<gene>
    <name evidence="3" type="ORF">C9374_013530</name>
</gene>
<dbReference type="InterPro" id="IPR019261">
    <property type="entry name" value="PARG_cat_microbial"/>
</dbReference>
<dbReference type="PANTHER" id="PTHR35596:SF1">
    <property type="entry name" value="MICROBIAL-TYPE PARG CATALYTIC DOMAIN-CONTAINING PROTEIN"/>
    <property type="match status" value="1"/>
</dbReference>
<feature type="domain" description="Microbial-type PARG catalytic" evidence="2">
    <location>
        <begin position="108"/>
        <end position="303"/>
    </location>
</feature>
<feature type="compositionally biased region" description="Low complexity" evidence="1">
    <location>
        <begin position="429"/>
        <end position="441"/>
    </location>
</feature>
<dbReference type="Gene3D" id="3.40.220.10">
    <property type="entry name" value="Leucine Aminopeptidase, subunit E, domain 1"/>
    <property type="match status" value="1"/>
</dbReference>
<feature type="compositionally biased region" description="Basic and acidic residues" evidence="1">
    <location>
        <begin position="18"/>
        <end position="35"/>
    </location>
</feature>
<protein>
    <recommendedName>
        <fullName evidence="2">Microbial-type PARG catalytic domain-containing protein</fullName>
    </recommendedName>
</protein>
<reference evidence="3 4" key="1">
    <citation type="journal article" date="2018" name="BMC Genomics">
        <title>The genome of Naegleria lovaniensis, the basis for a comparative approach to unravel pathogenicity factors of the human pathogenic amoeba N. fowleri.</title>
        <authorList>
            <person name="Liechti N."/>
            <person name="Schurch N."/>
            <person name="Bruggmann R."/>
            <person name="Wittwer M."/>
        </authorList>
    </citation>
    <scope>NUCLEOTIDE SEQUENCE [LARGE SCALE GENOMIC DNA]</scope>
    <source>
        <strain evidence="3 4">ATCC 30569</strain>
    </source>
</reference>
<sequence>MKNKSSQDKKKNPSSNKKTSEEKHKSVKGNNEKHVASSCMNVHASSSSPIDKTYSKIQDLENTDKLLIQSPKFDVDAFQRWYKFYLNENNKDALQSMRIYIMKDTQKAMMENGYYFTSKQVKMALRNSEKEIFEKQLRMNKVYLYEEQDRVVGETINGDTTVSTSLTTSASSSSLSTLLNASSNQITSITVVKEDCISALIKLHEKGLNPCILNMASRNKGGGGYETGQPSQEETLFRVSNYIHSLLDPNDIYSKYALNVMDKPSSSVSHNHSHVNTFMGPKEFYPLSDFQVIYSPNVQLFRNGEDKFYEYLENGPLDISIIAAAAYIRPGTFTDKKTNQLRMTSKFEEGTKQKIRIILHAALDNGHDSIVLSAFGCGAYRCPSGHTAELFHQVIHQEFPNRFKEIVFAILDNDYTVKSSSESQKKQAESSSNGNSSSSSNYESFKKVFC</sequence>
<evidence type="ECO:0000313" key="3">
    <source>
        <dbReference type="EMBL" id="KAG2392045.1"/>
    </source>
</evidence>
<proteinExistence type="predicted"/>
<evidence type="ECO:0000259" key="2">
    <source>
        <dbReference type="Pfam" id="PF10021"/>
    </source>
</evidence>
<evidence type="ECO:0000313" key="4">
    <source>
        <dbReference type="Proteomes" id="UP000816034"/>
    </source>
</evidence>
<feature type="region of interest" description="Disordered" evidence="1">
    <location>
        <begin position="1"/>
        <end position="36"/>
    </location>
</feature>
<dbReference type="NCBIfam" id="TIGR02452">
    <property type="entry name" value="TIGR02452 family protein"/>
    <property type="match status" value="1"/>
</dbReference>
<dbReference type="SUPFAM" id="SSF52949">
    <property type="entry name" value="Macro domain-like"/>
    <property type="match status" value="1"/>
</dbReference>
<feature type="compositionally biased region" description="Basic and acidic residues" evidence="1">
    <location>
        <begin position="1"/>
        <end position="11"/>
    </location>
</feature>
<dbReference type="InterPro" id="IPR012664">
    <property type="entry name" value="CHP02452"/>
</dbReference>
<dbReference type="EMBL" id="PYSW02000006">
    <property type="protein sequence ID" value="KAG2392045.1"/>
    <property type="molecule type" value="Genomic_DNA"/>
</dbReference>
<evidence type="ECO:0000256" key="1">
    <source>
        <dbReference type="SAM" id="MobiDB-lite"/>
    </source>
</evidence>
<name>A0AA88GW56_NAELO</name>
<feature type="region of interest" description="Disordered" evidence="1">
    <location>
        <begin position="421"/>
        <end position="450"/>
    </location>
</feature>
<keyword evidence="4" id="KW-1185">Reference proteome</keyword>
<dbReference type="Pfam" id="PF10021">
    <property type="entry name" value="PARG_cat_microb"/>
    <property type="match status" value="1"/>
</dbReference>